<feature type="region of interest" description="Disordered" evidence="1">
    <location>
        <begin position="84"/>
        <end position="121"/>
    </location>
</feature>
<proteinExistence type="predicted"/>
<organism evidence="2 3">
    <name type="scientific">Streptomyces africanus</name>
    <dbReference type="NCBI Taxonomy" id="231024"/>
    <lineage>
        <taxon>Bacteria</taxon>
        <taxon>Bacillati</taxon>
        <taxon>Actinomycetota</taxon>
        <taxon>Actinomycetes</taxon>
        <taxon>Kitasatosporales</taxon>
        <taxon>Streptomycetaceae</taxon>
        <taxon>Streptomyces</taxon>
    </lineage>
</organism>
<reference evidence="2 3" key="1">
    <citation type="submission" date="2023-07" db="EMBL/GenBank/DDBJ databases">
        <title>Comparative genomics of wheat-associated soil bacteria to identify genetic determinants of phenazine resistance.</title>
        <authorList>
            <person name="Mouncey N."/>
        </authorList>
    </citation>
    <scope>NUCLEOTIDE SEQUENCE [LARGE SCALE GENOMIC DNA]</scope>
    <source>
        <strain evidence="2 3">B3I12</strain>
    </source>
</reference>
<protein>
    <recommendedName>
        <fullName evidence="4">Coenzyme PQQ synthesis protein D (PqqD)</fullName>
    </recommendedName>
</protein>
<dbReference type="EMBL" id="JAUSYP010000001">
    <property type="protein sequence ID" value="MDQ0752933.1"/>
    <property type="molecule type" value="Genomic_DNA"/>
</dbReference>
<evidence type="ECO:0008006" key="4">
    <source>
        <dbReference type="Google" id="ProtNLM"/>
    </source>
</evidence>
<evidence type="ECO:0000256" key="1">
    <source>
        <dbReference type="SAM" id="MobiDB-lite"/>
    </source>
</evidence>
<evidence type="ECO:0000313" key="3">
    <source>
        <dbReference type="Proteomes" id="UP001232755"/>
    </source>
</evidence>
<dbReference type="InterPro" id="IPR041881">
    <property type="entry name" value="PqqD_sf"/>
</dbReference>
<gene>
    <name evidence="2" type="ORF">QF034_007164</name>
</gene>
<keyword evidence="3" id="KW-1185">Reference proteome</keyword>
<dbReference type="Gene3D" id="1.10.10.1150">
    <property type="entry name" value="Coenzyme PQQ synthesis protein D (PqqD)"/>
    <property type="match status" value="1"/>
</dbReference>
<accession>A0ABU0QZX1</accession>
<dbReference type="RefSeq" id="WP_307178845.1">
    <property type="nucleotide sequence ID" value="NZ_JAUSYP010000001.1"/>
</dbReference>
<dbReference type="Proteomes" id="UP001232755">
    <property type="component" value="Unassembled WGS sequence"/>
</dbReference>
<dbReference type="Pfam" id="PF05402">
    <property type="entry name" value="PqqD"/>
    <property type="match status" value="1"/>
</dbReference>
<name>A0ABU0QZX1_9ACTN</name>
<sequence length="121" mass="13413">MTFKLRESVFTAETDYGIALLDEDHDQYWTLNPSAALALRKLLDGGTEADAARTLTEEYSVDLDTAHRDVRELVGGLHAAGLAEESTGNTASAPSVRQVRRGRVHARWPHLRGRQQGKKSR</sequence>
<dbReference type="NCBIfam" id="NF033530">
    <property type="entry name" value="lasso_PqqD_Strm"/>
    <property type="match status" value="1"/>
</dbReference>
<dbReference type="InterPro" id="IPR008792">
    <property type="entry name" value="PQQD"/>
</dbReference>
<feature type="compositionally biased region" description="Basic residues" evidence="1">
    <location>
        <begin position="98"/>
        <end position="121"/>
    </location>
</feature>
<comment type="caution">
    <text evidence="2">The sequence shown here is derived from an EMBL/GenBank/DDBJ whole genome shotgun (WGS) entry which is preliminary data.</text>
</comment>
<feature type="compositionally biased region" description="Polar residues" evidence="1">
    <location>
        <begin position="86"/>
        <end position="95"/>
    </location>
</feature>
<evidence type="ECO:0000313" key="2">
    <source>
        <dbReference type="EMBL" id="MDQ0752933.1"/>
    </source>
</evidence>